<evidence type="ECO:0000256" key="4">
    <source>
        <dbReference type="ARBA" id="ARBA00022516"/>
    </source>
</evidence>
<dbReference type="EC" id="2.3.1.85" evidence="1"/>
<evidence type="ECO:0000256" key="1">
    <source>
        <dbReference type="ARBA" id="ARBA00012873"/>
    </source>
</evidence>
<feature type="domain" description="Ketosynthase family 3 (KS3)" evidence="15">
    <location>
        <begin position="10"/>
        <end position="352"/>
    </location>
</feature>
<evidence type="ECO:0000259" key="15">
    <source>
        <dbReference type="PROSITE" id="PS52004"/>
    </source>
</evidence>
<keyword evidence="12" id="KW-0511">Multifunctional enzyme</keyword>
<dbReference type="Gene3D" id="3.30.70.3290">
    <property type="match status" value="1"/>
</dbReference>
<keyword evidence="9" id="KW-0520">NAD</keyword>
<accession>A0A914CRA0</accession>
<keyword evidence="11" id="KW-0275">Fatty acid biosynthesis</keyword>
<dbReference type="Gene3D" id="3.40.47.10">
    <property type="match status" value="2"/>
</dbReference>
<keyword evidence="8" id="KW-0560">Oxidoreductase</keyword>
<comment type="catalytic activity">
    <reaction evidence="13">
        <text>acetyl-CoA + n malonyl-CoA + 2n NADPH + 2n H(+) = a long-chain fatty acid + (n+1) CoA + n CO2 + 2n NADP(+).</text>
        <dbReference type="EC" id="2.3.1.85"/>
    </reaction>
</comment>
<evidence type="ECO:0000256" key="12">
    <source>
        <dbReference type="ARBA" id="ARBA00023268"/>
    </source>
</evidence>
<evidence type="ECO:0000256" key="5">
    <source>
        <dbReference type="ARBA" id="ARBA00022801"/>
    </source>
</evidence>
<dbReference type="Pfam" id="PF16197">
    <property type="entry name" value="KAsynt_C_assoc"/>
    <property type="match status" value="1"/>
</dbReference>
<organism evidence="16 17">
    <name type="scientific">Acrobeloides nanus</name>
    <dbReference type="NCBI Taxonomy" id="290746"/>
    <lineage>
        <taxon>Eukaryota</taxon>
        <taxon>Metazoa</taxon>
        <taxon>Ecdysozoa</taxon>
        <taxon>Nematoda</taxon>
        <taxon>Chromadorea</taxon>
        <taxon>Rhabditida</taxon>
        <taxon>Tylenchina</taxon>
        <taxon>Cephalobomorpha</taxon>
        <taxon>Cephaloboidea</taxon>
        <taxon>Cephalobidae</taxon>
        <taxon>Acrobeloides</taxon>
    </lineage>
</organism>
<dbReference type="CDD" id="cd00833">
    <property type="entry name" value="PKS"/>
    <property type="match status" value="1"/>
</dbReference>
<dbReference type="InterPro" id="IPR020841">
    <property type="entry name" value="PKS_Beta-ketoAc_synthase_dom"/>
</dbReference>
<dbReference type="GO" id="GO:0016491">
    <property type="term" value="F:oxidoreductase activity"/>
    <property type="evidence" value="ECO:0007669"/>
    <property type="project" value="UniProtKB-KW"/>
</dbReference>
<keyword evidence="14" id="KW-0808">Transferase</keyword>
<evidence type="ECO:0000256" key="8">
    <source>
        <dbReference type="ARBA" id="ARBA00023002"/>
    </source>
</evidence>
<evidence type="ECO:0000256" key="13">
    <source>
        <dbReference type="ARBA" id="ARBA00044883"/>
    </source>
</evidence>
<dbReference type="AlphaFoldDB" id="A0A914CRA0"/>
<dbReference type="Pfam" id="PF02801">
    <property type="entry name" value="Ketoacyl-synt_C"/>
    <property type="match status" value="1"/>
</dbReference>
<evidence type="ECO:0000256" key="2">
    <source>
        <dbReference type="ARBA" id="ARBA00018769"/>
    </source>
</evidence>
<sequence>MNDPPFWKGQEEVVISGVSGRFPQSSNVEEFAEHLLNGDDLVTEDDKRWPPGIYDLPKRHGKLKDLQKFDASFFGVTPKQANHMDPQVRKLLEITWEAILDSVDSACSSSLLALNLALDAIRQGQCNAAIVAGANLNLSPMTALQFWRLGMLSPAGSCRSFDESADGYCRTEGIAAILIQRKSAARRIYFTVVHAKSDTDGYKEEGVAFPSGDRQAGLLREVYAEAEVDPNNVAYVETHGTGTKVGDPQEAKAIAEVFCSNRTSPLLIGSVKSNMGHAEPAAGVCALAKLIVAREKGVIPPNLHHKNPNPNIPSLHDGRLRVVTEKTKFPSGIIGINSFGFGGSKTHVILRAESTENESENCENNELKLFLYAGRTLDGLKQILQYVQENPSSHYFRQLLSNQVKNRIEISEASSSNSL</sequence>
<keyword evidence="7" id="KW-0521">NADP</keyword>
<dbReference type="InterPro" id="IPR050091">
    <property type="entry name" value="PKS_NRPS_Biosynth_Enz"/>
</dbReference>
<keyword evidence="16" id="KW-1185">Reference proteome</keyword>
<reference evidence="17" key="1">
    <citation type="submission" date="2022-11" db="UniProtKB">
        <authorList>
            <consortium name="WormBaseParasite"/>
        </authorList>
    </citation>
    <scope>IDENTIFICATION</scope>
</reference>
<dbReference type="Pfam" id="PF00109">
    <property type="entry name" value="ketoacyl-synt"/>
    <property type="match status" value="2"/>
</dbReference>
<dbReference type="GO" id="GO:0004312">
    <property type="term" value="F:fatty acid synthase activity"/>
    <property type="evidence" value="ECO:0007669"/>
    <property type="project" value="UniProtKB-EC"/>
</dbReference>
<dbReference type="PANTHER" id="PTHR43775:SF7">
    <property type="entry name" value="FATTY ACID SYNTHASE"/>
    <property type="match status" value="1"/>
</dbReference>
<proteinExistence type="inferred from homology"/>
<evidence type="ECO:0000313" key="17">
    <source>
        <dbReference type="WBParaSite" id="ACRNAN_scaffold13119.g6820.t1"/>
    </source>
</evidence>
<keyword evidence="5" id="KW-0378">Hydrolase</keyword>
<evidence type="ECO:0000256" key="14">
    <source>
        <dbReference type="RuleBase" id="RU003694"/>
    </source>
</evidence>
<keyword evidence="4" id="KW-0444">Lipid biosynthesis</keyword>
<dbReference type="GO" id="GO:0006633">
    <property type="term" value="P:fatty acid biosynthetic process"/>
    <property type="evidence" value="ECO:0007669"/>
    <property type="project" value="UniProtKB-KW"/>
</dbReference>
<keyword evidence="6" id="KW-0276">Fatty acid metabolism</keyword>
<dbReference type="WBParaSite" id="ACRNAN_scaffold13119.g6820.t1">
    <property type="protein sequence ID" value="ACRNAN_scaffold13119.g6820.t1"/>
    <property type="gene ID" value="ACRNAN_scaffold13119.g6820"/>
</dbReference>
<evidence type="ECO:0000256" key="9">
    <source>
        <dbReference type="ARBA" id="ARBA00023027"/>
    </source>
</evidence>
<dbReference type="PANTHER" id="PTHR43775">
    <property type="entry name" value="FATTY ACID SYNTHASE"/>
    <property type="match status" value="1"/>
</dbReference>
<dbReference type="GO" id="GO:0016787">
    <property type="term" value="F:hydrolase activity"/>
    <property type="evidence" value="ECO:0007669"/>
    <property type="project" value="UniProtKB-KW"/>
</dbReference>
<evidence type="ECO:0000256" key="6">
    <source>
        <dbReference type="ARBA" id="ARBA00022832"/>
    </source>
</evidence>
<dbReference type="SMART" id="SM00825">
    <property type="entry name" value="PKS_KS"/>
    <property type="match status" value="1"/>
</dbReference>
<keyword evidence="10" id="KW-0443">Lipid metabolism</keyword>
<dbReference type="PROSITE" id="PS52004">
    <property type="entry name" value="KS3_2"/>
    <property type="match status" value="1"/>
</dbReference>
<dbReference type="InterPro" id="IPR014031">
    <property type="entry name" value="Ketoacyl_synth_C"/>
</dbReference>
<evidence type="ECO:0000256" key="7">
    <source>
        <dbReference type="ARBA" id="ARBA00022857"/>
    </source>
</evidence>
<dbReference type="Proteomes" id="UP000887540">
    <property type="component" value="Unplaced"/>
</dbReference>
<evidence type="ECO:0000256" key="11">
    <source>
        <dbReference type="ARBA" id="ARBA00023160"/>
    </source>
</evidence>
<evidence type="ECO:0000256" key="10">
    <source>
        <dbReference type="ARBA" id="ARBA00023098"/>
    </source>
</evidence>
<dbReference type="InterPro" id="IPR016039">
    <property type="entry name" value="Thiolase-like"/>
</dbReference>
<comment type="similarity">
    <text evidence="14">Belongs to the thiolase-like superfamily. Beta-ketoacyl-ACP synthases family.</text>
</comment>
<dbReference type="InterPro" id="IPR014030">
    <property type="entry name" value="Ketoacyl_synth_N"/>
</dbReference>
<evidence type="ECO:0000256" key="3">
    <source>
        <dbReference type="ARBA" id="ARBA00022450"/>
    </source>
</evidence>
<evidence type="ECO:0000313" key="16">
    <source>
        <dbReference type="Proteomes" id="UP000887540"/>
    </source>
</evidence>
<name>A0A914CRA0_9BILA</name>
<dbReference type="InterPro" id="IPR032821">
    <property type="entry name" value="PKS_assoc"/>
</dbReference>
<dbReference type="SUPFAM" id="SSF53901">
    <property type="entry name" value="Thiolase-like"/>
    <property type="match status" value="1"/>
</dbReference>
<protein>
    <recommendedName>
        <fullName evidence="2">Fatty acid synthase</fullName>
        <ecNumber evidence="1">2.3.1.85</ecNumber>
    </recommendedName>
</protein>
<keyword evidence="3" id="KW-0596">Phosphopantetheine</keyword>